<evidence type="ECO:0000313" key="2">
    <source>
        <dbReference type="EMBL" id="OGZ12017.1"/>
    </source>
</evidence>
<comment type="function">
    <text evidence="1">Allows the formation of correctly charged Asn-tRNA(Asn) or Gln-tRNA(Gln) through the transamidation of misacylated Asp-tRNA(Asn) or Glu-tRNA(Gln) in organisms which lack either or both of asparaginyl-tRNA or glutaminyl-tRNA synthetases. The reaction takes place in the presence of glutamine and ATP through an activated phospho-Asp-tRNA(Asn) or phospho-Glu-tRNA(Gln).</text>
</comment>
<dbReference type="InterPro" id="IPR036113">
    <property type="entry name" value="Asp/Glu-ADT_sf_sub_c"/>
</dbReference>
<keyword evidence="1" id="KW-0067">ATP-binding</keyword>
<keyword evidence="1" id="KW-0547">Nucleotide-binding</keyword>
<dbReference type="EMBL" id="MHLP01000029">
    <property type="protein sequence ID" value="OGZ12017.1"/>
    <property type="molecule type" value="Genomic_DNA"/>
</dbReference>
<dbReference type="HAMAP" id="MF_00122">
    <property type="entry name" value="GatC"/>
    <property type="match status" value="1"/>
</dbReference>
<dbReference type="GO" id="GO:0050567">
    <property type="term" value="F:glutaminyl-tRNA synthase (glutamine-hydrolyzing) activity"/>
    <property type="evidence" value="ECO:0007669"/>
    <property type="project" value="UniProtKB-UniRule"/>
</dbReference>
<dbReference type="Pfam" id="PF02686">
    <property type="entry name" value="GatC"/>
    <property type="match status" value="1"/>
</dbReference>
<dbReference type="EC" id="6.3.5.-" evidence="1"/>
<name>A0A1G2DEE4_9BACT</name>
<organism evidence="2 3">
    <name type="scientific">Candidatus Lloydbacteria bacterium RIFCSPLOWO2_01_FULL_50_20</name>
    <dbReference type="NCBI Taxonomy" id="1798665"/>
    <lineage>
        <taxon>Bacteria</taxon>
        <taxon>Candidatus Lloydiibacteriota</taxon>
    </lineage>
</organism>
<dbReference type="SUPFAM" id="SSF141000">
    <property type="entry name" value="Glu-tRNAGln amidotransferase C subunit"/>
    <property type="match status" value="1"/>
</dbReference>
<evidence type="ECO:0000313" key="3">
    <source>
        <dbReference type="Proteomes" id="UP000178534"/>
    </source>
</evidence>
<comment type="catalytic activity">
    <reaction evidence="1">
        <text>L-aspartyl-tRNA(Asn) + L-glutamine + ATP + H2O = L-asparaginyl-tRNA(Asn) + L-glutamate + ADP + phosphate + 2 H(+)</text>
        <dbReference type="Rhea" id="RHEA:14513"/>
        <dbReference type="Rhea" id="RHEA-COMP:9674"/>
        <dbReference type="Rhea" id="RHEA-COMP:9677"/>
        <dbReference type="ChEBI" id="CHEBI:15377"/>
        <dbReference type="ChEBI" id="CHEBI:15378"/>
        <dbReference type="ChEBI" id="CHEBI:29985"/>
        <dbReference type="ChEBI" id="CHEBI:30616"/>
        <dbReference type="ChEBI" id="CHEBI:43474"/>
        <dbReference type="ChEBI" id="CHEBI:58359"/>
        <dbReference type="ChEBI" id="CHEBI:78515"/>
        <dbReference type="ChEBI" id="CHEBI:78516"/>
        <dbReference type="ChEBI" id="CHEBI:456216"/>
    </reaction>
</comment>
<evidence type="ECO:0000256" key="1">
    <source>
        <dbReference type="HAMAP-Rule" id="MF_00122"/>
    </source>
</evidence>
<reference evidence="2 3" key="1">
    <citation type="journal article" date="2016" name="Nat. Commun.">
        <title>Thousands of microbial genomes shed light on interconnected biogeochemical processes in an aquifer system.</title>
        <authorList>
            <person name="Anantharaman K."/>
            <person name="Brown C.T."/>
            <person name="Hug L.A."/>
            <person name="Sharon I."/>
            <person name="Castelle C.J."/>
            <person name="Probst A.J."/>
            <person name="Thomas B.C."/>
            <person name="Singh A."/>
            <person name="Wilkins M.J."/>
            <person name="Karaoz U."/>
            <person name="Brodie E.L."/>
            <person name="Williams K.H."/>
            <person name="Hubbard S.S."/>
            <person name="Banfield J.F."/>
        </authorList>
    </citation>
    <scope>NUCLEOTIDE SEQUENCE [LARGE SCALE GENOMIC DNA]</scope>
</reference>
<dbReference type="NCBIfam" id="TIGR00135">
    <property type="entry name" value="gatC"/>
    <property type="match status" value="1"/>
</dbReference>
<dbReference type="GO" id="GO:0005524">
    <property type="term" value="F:ATP binding"/>
    <property type="evidence" value="ECO:0007669"/>
    <property type="project" value="UniProtKB-KW"/>
</dbReference>
<gene>
    <name evidence="1" type="primary">gatC</name>
    <name evidence="2" type="ORF">A2942_02215</name>
</gene>
<dbReference type="GO" id="GO:0050566">
    <property type="term" value="F:asparaginyl-tRNA synthase (glutamine-hydrolyzing) activity"/>
    <property type="evidence" value="ECO:0007669"/>
    <property type="project" value="RHEA"/>
</dbReference>
<protein>
    <recommendedName>
        <fullName evidence="1">Aspartyl/glutamyl-tRNA(Asn/Gln) amidotransferase subunit C</fullName>
        <shortName evidence="1">Asp/Glu-ADT subunit C</shortName>
        <ecNumber evidence="1">6.3.5.-</ecNumber>
    </recommendedName>
</protein>
<dbReference type="GO" id="GO:0006412">
    <property type="term" value="P:translation"/>
    <property type="evidence" value="ECO:0007669"/>
    <property type="project" value="UniProtKB-UniRule"/>
</dbReference>
<dbReference type="AlphaFoldDB" id="A0A1G2DEE4"/>
<sequence length="94" mass="10207">MLKKEDIDHLSTLSRIAVSEEEKTELAGQIDSVLGYVSVVSAVVTEGEASARAGELRNVMREDDDPYSGGEWTDAILANAPDTENGYFKVGQIF</sequence>
<dbReference type="Proteomes" id="UP000178534">
    <property type="component" value="Unassembled WGS sequence"/>
</dbReference>
<dbReference type="InterPro" id="IPR003837">
    <property type="entry name" value="GatC"/>
</dbReference>
<accession>A0A1G2DEE4</accession>
<comment type="catalytic activity">
    <reaction evidence="1">
        <text>L-glutamyl-tRNA(Gln) + L-glutamine + ATP + H2O = L-glutaminyl-tRNA(Gln) + L-glutamate + ADP + phosphate + H(+)</text>
        <dbReference type="Rhea" id="RHEA:17521"/>
        <dbReference type="Rhea" id="RHEA-COMP:9681"/>
        <dbReference type="Rhea" id="RHEA-COMP:9684"/>
        <dbReference type="ChEBI" id="CHEBI:15377"/>
        <dbReference type="ChEBI" id="CHEBI:15378"/>
        <dbReference type="ChEBI" id="CHEBI:29985"/>
        <dbReference type="ChEBI" id="CHEBI:30616"/>
        <dbReference type="ChEBI" id="CHEBI:43474"/>
        <dbReference type="ChEBI" id="CHEBI:58359"/>
        <dbReference type="ChEBI" id="CHEBI:78520"/>
        <dbReference type="ChEBI" id="CHEBI:78521"/>
        <dbReference type="ChEBI" id="CHEBI:456216"/>
    </reaction>
</comment>
<proteinExistence type="inferred from homology"/>
<keyword evidence="1" id="KW-0436">Ligase</keyword>
<dbReference type="GO" id="GO:0006450">
    <property type="term" value="P:regulation of translational fidelity"/>
    <property type="evidence" value="ECO:0007669"/>
    <property type="project" value="InterPro"/>
</dbReference>
<comment type="similarity">
    <text evidence="1">Belongs to the GatC family.</text>
</comment>
<dbReference type="STRING" id="1798665.A2942_02215"/>
<comment type="caution">
    <text evidence="2">The sequence shown here is derived from an EMBL/GenBank/DDBJ whole genome shotgun (WGS) entry which is preliminary data.</text>
</comment>
<keyword evidence="1" id="KW-0648">Protein biosynthesis</keyword>
<dbReference type="Gene3D" id="1.10.20.60">
    <property type="entry name" value="Glu-tRNAGln amidotransferase C subunit, N-terminal domain"/>
    <property type="match status" value="1"/>
</dbReference>
<comment type="subunit">
    <text evidence="1">Heterotrimer of A, B and C subunits.</text>
</comment>